<keyword evidence="3" id="KW-0157">Chromophore</keyword>
<dbReference type="KEGG" id="nsh:GXM_06834"/>
<proteinExistence type="predicted"/>
<organism evidence="5 6">
    <name type="scientific">Nostoc sphaeroides CCNUC1</name>
    <dbReference type="NCBI Taxonomy" id="2653204"/>
    <lineage>
        <taxon>Bacteria</taxon>
        <taxon>Bacillati</taxon>
        <taxon>Cyanobacteriota</taxon>
        <taxon>Cyanophyceae</taxon>
        <taxon>Nostocales</taxon>
        <taxon>Nostocaceae</taxon>
        <taxon>Nostoc</taxon>
    </lineage>
</organism>
<evidence type="ECO:0000256" key="1">
    <source>
        <dbReference type="ARBA" id="ARBA00022630"/>
    </source>
</evidence>
<evidence type="ECO:0000256" key="3">
    <source>
        <dbReference type="ARBA" id="ARBA00022991"/>
    </source>
</evidence>
<dbReference type="InterPro" id="IPR001610">
    <property type="entry name" value="PAC"/>
</dbReference>
<keyword evidence="6" id="KW-1185">Reference proteome</keyword>
<dbReference type="SUPFAM" id="SSF55785">
    <property type="entry name" value="PYP-like sensor domain (PAS domain)"/>
    <property type="match status" value="1"/>
</dbReference>
<keyword evidence="1" id="KW-0285">Flavoprotein</keyword>
<dbReference type="Gene3D" id="3.30.450.20">
    <property type="entry name" value="PAS domain"/>
    <property type="match status" value="1"/>
</dbReference>
<dbReference type="Proteomes" id="UP000326678">
    <property type="component" value="Chromosome Gxm1"/>
</dbReference>
<dbReference type="InterPro" id="IPR000700">
    <property type="entry name" value="PAS-assoc_C"/>
</dbReference>
<dbReference type="AlphaFoldDB" id="A0A5P8W9J8"/>
<dbReference type="NCBIfam" id="TIGR00229">
    <property type="entry name" value="sensory_box"/>
    <property type="match status" value="1"/>
</dbReference>
<name>A0A5P8W9J8_9NOSO</name>
<accession>A0A5P8W9J8</accession>
<protein>
    <submittedName>
        <fullName evidence="5">PAS domain S-box protein</fullName>
    </submittedName>
</protein>
<gene>
    <name evidence="5" type="ORF">GXM_06834</name>
</gene>
<reference evidence="5 6" key="1">
    <citation type="submission" date="2019-10" db="EMBL/GenBank/DDBJ databases">
        <title>Genomic and transcriptomic insights into the perfect genentic adaptation of a filamentous nitrogen-fixing cyanobacterium to rice fields.</title>
        <authorList>
            <person name="Chen Z."/>
        </authorList>
    </citation>
    <scope>NUCLEOTIDE SEQUENCE [LARGE SCALE GENOMIC DNA]</scope>
    <source>
        <strain evidence="5">CCNUC1</strain>
    </source>
</reference>
<dbReference type="EMBL" id="CP045226">
    <property type="protein sequence ID" value="QFS49340.1"/>
    <property type="molecule type" value="Genomic_DNA"/>
</dbReference>
<evidence type="ECO:0000259" key="4">
    <source>
        <dbReference type="PROSITE" id="PS50113"/>
    </source>
</evidence>
<evidence type="ECO:0000313" key="5">
    <source>
        <dbReference type="EMBL" id="QFS49340.1"/>
    </source>
</evidence>
<sequence length="79" mass="8859">MKAGTSCKVVLRNYRKDGTVSWNELSISPIHDENGKLSHFIGIQTDISLRKLAEASLCRQALTLILYSRRLNRSADKLG</sequence>
<evidence type="ECO:0000256" key="2">
    <source>
        <dbReference type="ARBA" id="ARBA00022643"/>
    </source>
</evidence>
<dbReference type="Pfam" id="PF13426">
    <property type="entry name" value="PAS_9"/>
    <property type="match status" value="1"/>
</dbReference>
<dbReference type="CDD" id="cd00130">
    <property type="entry name" value="PAS"/>
    <property type="match status" value="1"/>
</dbReference>
<dbReference type="PANTHER" id="PTHR47429">
    <property type="entry name" value="PROTEIN TWIN LOV 1"/>
    <property type="match status" value="1"/>
</dbReference>
<dbReference type="RefSeq" id="WP_225892306.1">
    <property type="nucleotide sequence ID" value="NZ_CP045226.1"/>
</dbReference>
<dbReference type="SMART" id="SM00086">
    <property type="entry name" value="PAC"/>
    <property type="match status" value="1"/>
</dbReference>
<evidence type="ECO:0000313" key="6">
    <source>
        <dbReference type="Proteomes" id="UP000326678"/>
    </source>
</evidence>
<dbReference type="InterPro" id="IPR035965">
    <property type="entry name" value="PAS-like_dom_sf"/>
</dbReference>
<keyword evidence="2" id="KW-0288">FMN</keyword>
<dbReference type="InterPro" id="IPR000014">
    <property type="entry name" value="PAS"/>
</dbReference>
<feature type="domain" description="PAC" evidence="4">
    <location>
        <begin position="5"/>
        <end position="59"/>
    </location>
</feature>
<dbReference type="PANTHER" id="PTHR47429:SF2">
    <property type="entry name" value="PROTEIN TWIN LOV 1"/>
    <property type="match status" value="1"/>
</dbReference>
<dbReference type="PROSITE" id="PS50113">
    <property type="entry name" value="PAC"/>
    <property type="match status" value="1"/>
</dbReference>